<sequence length="1057" mass="117511">MASSLPPFPAHGLVGQDTAHRPAETTSLATNSIASVLNPYPYPMPHASGGSLTSSPSSTCPHCRQTFYETTMQNFNDHVTSCPDFDQDDESETSSVLSDVMRSPIASAIPQLDVDDDDDDEEEEEEDTSFVPMDPFSLQEPEPVHEVAVQKNGASSKNVLGKFQYGTANYGVRPYQNPQKVFDYYNETDGHEQVDVDLENPENSAKLRFPTLTKLEDFGEYLANPEDMNEATLYQRTSEAVKILQAYQDEFDDIDKQVVAYENTVKSDLEAVQVLAKEREATNREAEMSRVKNELRNKNPVERAQEEARIFGLAAIVKKKKSASEWFDAIHKADTKLKPWADPNKLEEEFHREQVEEQTQRNGKTPLEYAPYPDYKPTKDEELDEKRRAGRLAPLWKFNDMKTADVYGFEYNPHVKYQGNQPLVPVVNKRRGANGIEVNDTGRLRTQRMPNKKFYQNSHSPESDTDGNPARRTRKPRNFGDMESAAISRPGSSNRDRSPKRFFPSGKKIGRPSRAEVLAKSNLSNSMIADSQTPEMSQEGSSQEARGAQELADDIQHDLTSAAARIVGNAPTKPKGKGGRPKKNAPKVTKPKGKGKVKSSKNQGHIGDADTEQASTGLMDSGRTGIQNEPTSQTDLNGFMQSTEEDDRTRQSSEAYTSRPTTSSSNMTYSTEGSGRTRTKSKGNHGGMSVDSASKRKRDGHDPVDATNTGRGKRTKTAHRPFDPSSSIDSEGVHGIKRQRQDDEQALHLSEIPKHAPANKKRKVTSGIEEEDSEDDDEDDGAEGEGMGKLSREESLIAITGNPSLTPSTDPPARKRRGTAKVKDEVPIEEWVADARSEDGRHLSLILDPAERELVRKRRVKRGKSDKLSKSMRARWNDGRMNVAMETRKANAVKKKEEEKVPNMADEQPEIQPQPEPAVRATSAPKTVAPKPAPVAKLASAPKPVTSIKIKKSKVPAKEDTEEDAIYDESEEDEDTPAPPPVSGRRMSTRERKKPARVMGLDGTNEEETELQRQFKSEYDRYQALTSPGTPIRLGKRVRKQINFAEPAGGSDEDEYS</sequence>
<feature type="region of interest" description="Disordered" evidence="1">
    <location>
        <begin position="1"/>
        <end position="21"/>
    </location>
</feature>
<reference evidence="2 3" key="1">
    <citation type="submission" date="2024-06" db="EMBL/GenBank/DDBJ databases">
        <title>Complete genome of Phlyctema vagabunda strain 19-DSS-EL-015.</title>
        <authorList>
            <person name="Fiorenzani C."/>
        </authorList>
    </citation>
    <scope>NUCLEOTIDE SEQUENCE [LARGE SCALE GENOMIC DNA]</scope>
    <source>
        <strain evidence="2 3">19-DSS-EL-015</strain>
    </source>
</reference>
<organism evidence="2 3">
    <name type="scientific">Phlyctema vagabunda</name>
    <dbReference type="NCBI Taxonomy" id="108571"/>
    <lineage>
        <taxon>Eukaryota</taxon>
        <taxon>Fungi</taxon>
        <taxon>Dikarya</taxon>
        <taxon>Ascomycota</taxon>
        <taxon>Pezizomycotina</taxon>
        <taxon>Leotiomycetes</taxon>
        <taxon>Helotiales</taxon>
        <taxon>Dermateaceae</taxon>
        <taxon>Phlyctema</taxon>
    </lineage>
</organism>
<gene>
    <name evidence="2" type="ORF">PVAG01_02069</name>
</gene>
<feature type="compositionally biased region" description="Low complexity" evidence="1">
    <location>
        <begin position="921"/>
        <end position="944"/>
    </location>
</feature>
<feature type="compositionally biased region" description="Acidic residues" evidence="1">
    <location>
        <begin position="960"/>
        <end position="976"/>
    </location>
</feature>
<keyword evidence="3" id="KW-1185">Reference proteome</keyword>
<feature type="region of interest" description="Disordered" evidence="1">
    <location>
        <begin position="858"/>
        <end position="1008"/>
    </location>
</feature>
<evidence type="ECO:0000256" key="1">
    <source>
        <dbReference type="SAM" id="MobiDB-lite"/>
    </source>
</evidence>
<feature type="compositionally biased region" description="Basic and acidic residues" evidence="1">
    <location>
        <begin position="731"/>
        <end position="754"/>
    </location>
</feature>
<comment type="caution">
    <text evidence="2">The sequence shown here is derived from an EMBL/GenBank/DDBJ whole genome shotgun (WGS) entry which is preliminary data.</text>
</comment>
<protein>
    <submittedName>
        <fullName evidence="2">Uncharacterized protein</fullName>
    </submittedName>
</protein>
<feature type="region of interest" description="Disordered" evidence="1">
    <location>
        <begin position="434"/>
        <end position="823"/>
    </location>
</feature>
<feature type="compositionally biased region" description="Acidic residues" evidence="1">
    <location>
        <begin position="113"/>
        <end position="128"/>
    </location>
</feature>
<feature type="compositionally biased region" description="Basic residues" evidence="1">
    <location>
        <begin position="574"/>
        <end position="599"/>
    </location>
</feature>
<accession>A0ABR4PPK7</accession>
<feature type="compositionally biased region" description="Polar residues" evidence="1">
    <location>
        <begin position="612"/>
        <end position="642"/>
    </location>
</feature>
<feature type="compositionally biased region" description="Basic and acidic residues" evidence="1">
    <location>
        <begin position="886"/>
        <end position="901"/>
    </location>
</feature>
<dbReference type="Proteomes" id="UP001629113">
    <property type="component" value="Unassembled WGS sequence"/>
</dbReference>
<feature type="compositionally biased region" description="Polar residues" evidence="1">
    <location>
        <begin position="652"/>
        <end position="676"/>
    </location>
</feature>
<feature type="region of interest" description="Disordered" evidence="1">
    <location>
        <begin position="82"/>
        <end position="136"/>
    </location>
</feature>
<proteinExistence type="predicted"/>
<evidence type="ECO:0000313" key="3">
    <source>
        <dbReference type="Proteomes" id="UP001629113"/>
    </source>
</evidence>
<feature type="region of interest" description="Disordered" evidence="1">
    <location>
        <begin position="352"/>
        <end position="384"/>
    </location>
</feature>
<name>A0ABR4PPK7_9HELO</name>
<evidence type="ECO:0000313" key="2">
    <source>
        <dbReference type="EMBL" id="KAL3425278.1"/>
    </source>
</evidence>
<feature type="compositionally biased region" description="Polar residues" evidence="1">
    <location>
        <begin position="521"/>
        <end position="544"/>
    </location>
</feature>
<dbReference type="EMBL" id="JBFCZG010000002">
    <property type="protein sequence ID" value="KAL3425278.1"/>
    <property type="molecule type" value="Genomic_DNA"/>
</dbReference>
<feature type="compositionally biased region" description="Acidic residues" evidence="1">
    <location>
        <begin position="768"/>
        <end position="783"/>
    </location>
</feature>